<name>A0A2N9PB99_9FLAO</name>
<keyword evidence="1" id="KW-1133">Transmembrane helix</keyword>
<dbReference type="Pfam" id="PF19868">
    <property type="entry name" value="DUF6341"/>
    <property type="match status" value="1"/>
</dbReference>
<accession>A0A2N9PB99</accession>
<evidence type="ECO:0000313" key="3">
    <source>
        <dbReference type="Proteomes" id="UP000238180"/>
    </source>
</evidence>
<dbReference type="Proteomes" id="UP000238180">
    <property type="component" value="Unassembled WGS sequence"/>
</dbReference>
<protein>
    <recommendedName>
        <fullName evidence="4">Uracil phosphoribosyltransferase</fullName>
    </recommendedName>
</protein>
<gene>
    <name evidence="2" type="ORF">FLACOL_01601</name>
</gene>
<dbReference type="AlphaFoldDB" id="A0A2N9PB99"/>
<sequence>MMKSIFEAIQWLFEAVLFAPHDLMRSMELENWWVANLINWVLWAIICYYIWYWIKQLKIFKDNNEDQQDTTAHSFLK</sequence>
<dbReference type="EMBL" id="OLKH01000091">
    <property type="protein sequence ID" value="SPE77605.1"/>
    <property type="molecule type" value="Genomic_DNA"/>
</dbReference>
<keyword evidence="1" id="KW-0812">Transmembrane</keyword>
<evidence type="ECO:0000313" key="2">
    <source>
        <dbReference type="EMBL" id="SPE77605.1"/>
    </source>
</evidence>
<feature type="transmembrane region" description="Helical" evidence="1">
    <location>
        <begin position="32"/>
        <end position="54"/>
    </location>
</feature>
<dbReference type="InterPro" id="IPR045922">
    <property type="entry name" value="DUF6341"/>
</dbReference>
<reference evidence="2 3" key="1">
    <citation type="submission" date="2018-02" db="EMBL/GenBank/DDBJ databases">
        <authorList>
            <person name="Cohen D.B."/>
            <person name="Kent A.D."/>
        </authorList>
    </citation>
    <scope>NUCLEOTIDE SEQUENCE [LARGE SCALE GENOMIC DNA]</scope>
    <source>
        <strain evidence="2">CIP109753</strain>
    </source>
</reference>
<evidence type="ECO:0008006" key="4">
    <source>
        <dbReference type="Google" id="ProtNLM"/>
    </source>
</evidence>
<evidence type="ECO:0000256" key="1">
    <source>
        <dbReference type="SAM" id="Phobius"/>
    </source>
</evidence>
<organism evidence="2 3">
    <name type="scientific">Flavobacterium columnare</name>
    <dbReference type="NCBI Taxonomy" id="996"/>
    <lineage>
        <taxon>Bacteria</taxon>
        <taxon>Pseudomonadati</taxon>
        <taxon>Bacteroidota</taxon>
        <taxon>Flavobacteriia</taxon>
        <taxon>Flavobacteriales</taxon>
        <taxon>Flavobacteriaceae</taxon>
        <taxon>Flavobacterium</taxon>
    </lineage>
</organism>
<proteinExistence type="predicted"/>
<keyword evidence="1" id="KW-0472">Membrane</keyword>